<dbReference type="SMART" id="SM00044">
    <property type="entry name" value="CYCc"/>
    <property type="match status" value="1"/>
</dbReference>
<dbReference type="GO" id="GO:0004672">
    <property type="term" value="F:protein kinase activity"/>
    <property type="evidence" value="ECO:0007669"/>
    <property type="project" value="InterPro"/>
</dbReference>
<evidence type="ECO:0000256" key="15">
    <source>
        <dbReference type="RuleBase" id="RU003431"/>
    </source>
</evidence>
<dbReference type="EC" id="4.6.1.2" evidence="3 15"/>
<evidence type="ECO:0000256" key="1">
    <source>
        <dbReference type="ARBA" id="ARBA00001436"/>
    </source>
</evidence>
<evidence type="ECO:0000256" key="5">
    <source>
        <dbReference type="ARBA" id="ARBA00022729"/>
    </source>
</evidence>
<dbReference type="Gene3D" id="3.30.70.1230">
    <property type="entry name" value="Nucleotide cyclase"/>
    <property type="match status" value="1"/>
</dbReference>
<feature type="compositionally biased region" description="Basic and acidic residues" evidence="16">
    <location>
        <begin position="1156"/>
        <end position="1167"/>
    </location>
</feature>
<dbReference type="Pfam" id="PF01094">
    <property type="entry name" value="ANF_receptor"/>
    <property type="match status" value="1"/>
</dbReference>
<dbReference type="CTD" id="34553"/>
<dbReference type="InterPro" id="IPR018297">
    <property type="entry name" value="A/G_cyclase_CS"/>
</dbReference>
<protein>
    <recommendedName>
        <fullName evidence="3 15">Guanylate cyclase</fullName>
        <ecNumber evidence="3 15">4.6.1.2</ecNumber>
    </recommendedName>
</protein>
<evidence type="ECO:0000259" key="18">
    <source>
        <dbReference type="PROSITE" id="PS50011"/>
    </source>
</evidence>
<dbReference type="InterPro" id="IPR050401">
    <property type="entry name" value="Cyclic_nucleotide_synthase"/>
</dbReference>
<dbReference type="InterPro" id="IPR001054">
    <property type="entry name" value="A/G_cyclase"/>
</dbReference>
<feature type="domain" description="Protein kinase" evidence="18">
    <location>
        <begin position="573"/>
        <end position="850"/>
    </location>
</feature>
<dbReference type="InterPro" id="IPR011009">
    <property type="entry name" value="Kinase-like_dom_sf"/>
</dbReference>
<evidence type="ECO:0000256" key="9">
    <source>
        <dbReference type="ARBA" id="ARBA00023136"/>
    </source>
</evidence>
<dbReference type="InterPro" id="IPR029787">
    <property type="entry name" value="Nucleotide_cyclase"/>
</dbReference>
<dbReference type="InterPro" id="IPR001828">
    <property type="entry name" value="ANF_lig-bd_rcpt"/>
</dbReference>
<evidence type="ECO:0000256" key="7">
    <source>
        <dbReference type="ARBA" id="ARBA00022989"/>
    </source>
</evidence>
<name>A0A7F5R8X4_AGRPL</name>
<dbReference type="GO" id="GO:0004016">
    <property type="term" value="F:adenylate cyclase activity"/>
    <property type="evidence" value="ECO:0007669"/>
    <property type="project" value="TreeGrafter"/>
</dbReference>
<dbReference type="SUPFAM" id="SSF56112">
    <property type="entry name" value="Protein kinase-like (PK-like)"/>
    <property type="match status" value="1"/>
</dbReference>
<dbReference type="GO" id="GO:0001653">
    <property type="term" value="F:peptide receptor activity"/>
    <property type="evidence" value="ECO:0007669"/>
    <property type="project" value="TreeGrafter"/>
</dbReference>
<feature type="domain" description="Guanylate cyclase" evidence="19">
    <location>
        <begin position="918"/>
        <end position="1048"/>
    </location>
</feature>
<keyword evidence="4 17" id="KW-0812">Transmembrane</keyword>
<dbReference type="GO" id="GO:0005886">
    <property type="term" value="C:plasma membrane"/>
    <property type="evidence" value="ECO:0007669"/>
    <property type="project" value="TreeGrafter"/>
</dbReference>
<dbReference type="InterPro" id="IPR028082">
    <property type="entry name" value="Peripla_BP_I"/>
</dbReference>
<evidence type="ECO:0000256" key="12">
    <source>
        <dbReference type="ARBA" id="ARBA00023239"/>
    </source>
</evidence>
<dbReference type="PANTHER" id="PTHR11920">
    <property type="entry name" value="GUANYLYL CYCLASE"/>
    <property type="match status" value="1"/>
</dbReference>
<feature type="transmembrane region" description="Helical" evidence="17">
    <location>
        <begin position="506"/>
        <end position="527"/>
    </location>
</feature>
<dbReference type="CDD" id="cd07302">
    <property type="entry name" value="CHD"/>
    <property type="match status" value="1"/>
</dbReference>
<keyword evidence="9 17" id="KW-0472">Membrane</keyword>
<dbReference type="GO" id="GO:0005524">
    <property type="term" value="F:ATP binding"/>
    <property type="evidence" value="ECO:0007669"/>
    <property type="project" value="InterPro"/>
</dbReference>
<gene>
    <name evidence="21" type="primary">LOC108732777</name>
</gene>
<dbReference type="GeneID" id="108732777"/>
<dbReference type="InterPro" id="IPR000719">
    <property type="entry name" value="Prot_kinase_dom"/>
</dbReference>
<evidence type="ECO:0000256" key="13">
    <source>
        <dbReference type="ARBA" id="ARBA00023293"/>
    </source>
</evidence>
<comment type="similarity">
    <text evidence="14">Belongs to the adenylyl cyclase class-4/guanylyl cyclase family.</text>
</comment>
<evidence type="ECO:0000256" key="2">
    <source>
        <dbReference type="ARBA" id="ARBA00004479"/>
    </source>
</evidence>
<dbReference type="Proteomes" id="UP000192223">
    <property type="component" value="Unplaced"/>
</dbReference>
<evidence type="ECO:0000256" key="16">
    <source>
        <dbReference type="SAM" id="MobiDB-lite"/>
    </source>
</evidence>
<evidence type="ECO:0000313" key="20">
    <source>
        <dbReference type="Proteomes" id="UP000192223"/>
    </source>
</evidence>
<dbReference type="OrthoDB" id="1890790at2759"/>
<dbReference type="RefSeq" id="XP_025832416.1">
    <property type="nucleotide sequence ID" value="XM_025976631.1"/>
</dbReference>
<dbReference type="GO" id="GO:0005525">
    <property type="term" value="F:GTP binding"/>
    <property type="evidence" value="ECO:0007669"/>
    <property type="project" value="UniProtKB-KW"/>
</dbReference>
<dbReference type="Gene3D" id="3.40.50.2300">
    <property type="match status" value="2"/>
</dbReference>
<keyword evidence="20" id="KW-1185">Reference proteome</keyword>
<comment type="subcellular location">
    <subcellularLocation>
        <location evidence="2">Membrane</location>
        <topology evidence="2">Single-pass type I membrane protein</topology>
    </subcellularLocation>
</comment>
<reference evidence="21" key="1">
    <citation type="submission" date="2025-08" db="UniProtKB">
        <authorList>
            <consortium name="RefSeq"/>
        </authorList>
    </citation>
    <scope>IDENTIFICATION</scope>
    <source>
        <tissue evidence="21">Entire body</tissue>
    </source>
</reference>
<dbReference type="Pfam" id="PF07714">
    <property type="entry name" value="PK_Tyr_Ser-Thr"/>
    <property type="match status" value="1"/>
</dbReference>
<evidence type="ECO:0000256" key="10">
    <source>
        <dbReference type="ARBA" id="ARBA00023170"/>
    </source>
</evidence>
<dbReference type="Pfam" id="PF00211">
    <property type="entry name" value="Guanylate_cyc"/>
    <property type="match status" value="1"/>
</dbReference>
<keyword evidence="10" id="KW-0675">Receptor</keyword>
<keyword evidence="7 17" id="KW-1133">Transmembrane helix</keyword>
<keyword evidence="12 14" id="KW-0456">Lyase</keyword>
<comment type="catalytic activity">
    <reaction evidence="1 15">
        <text>GTP = 3',5'-cyclic GMP + diphosphate</text>
        <dbReference type="Rhea" id="RHEA:13665"/>
        <dbReference type="ChEBI" id="CHEBI:33019"/>
        <dbReference type="ChEBI" id="CHEBI:37565"/>
        <dbReference type="ChEBI" id="CHEBI:57746"/>
        <dbReference type="EC" id="4.6.1.2"/>
    </reaction>
</comment>
<dbReference type="CDD" id="cd06370">
    <property type="entry name" value="PBP1_SAP_GC-like"/>
    <property type="match status" value="1"/>
</dbReference>
<feature type="region of interest" description="Disordered" evidence="16">
    <location>
        <begin position="1147"/>
        <end position="1167"/>
    </location>
</feature>
<dbReference type="Gene3D" id="1.10.510.10">
    <property type="entry name" value="Transferase(Phosphotransferase) domain 1"/>
    <property type="match status" value="1"/>
</dbReference>
<dbReference type="FunCoup" id="A0A7F5R8X4">
    <property type="interactions" value="63"/>
</dbReference>
<dbReference type="PROSITE" id="PS50011">
    <property type="entry name" value="PROTEIN_KINASE_DOM"/>
    <property type="match status" value="1"/>
</dbReference>
<keyword evidence="6" id="KW-0547">Nucleotide-binding</keyword>
<dbReference type="SUPFAM" id="SSF55073">
    <property type="entry name" value="Nucleotide cyclase"/>
    <property type="match status" value="1"/>
</dbReference>
<keyword evidence="5" id="KW-0732">Signal</keyword>
<dbReference type="SUPFAM" id="SSF53822">
    <property type="entry name" value="Periplasmic binding protein-like I"/>
    <property type="match status" value="1"/>
</dbReference>
<evidence type="ECO:0000313" key="21">
    <source>
        <dbReference type="RefSeq" id="XP_025832416.1"/>
    </source>
</evidence>
<dbReference type="InParanoid" id="A0A7F5R8X4"/>
<dbReference type="PROSITE" id="PS50125">
    <property type="entry name" value="GUANYLATE_CYCLASE_2"/>
    <property type="match status" value="1"/>
</dbReference>
<organism evidence="20 21">
    <name type="scientific">Agrilus planipennis</name>
    <name type="common">Emerald ash borer</name>
    <name type="synonym">Agrilus marcopoli</name>
    <dbReference type="NCBI Taxonomy" id="224129"/>
    <lineage>
        <taxon>Eukaryota</taxon>
        <taxon>Metazoa</taxon>
        <taxon>Ecdysozoa</taxon>
        <taxon>Arthropoda</taxon>
        <taxon>Hexapoda</taxon>
        <taxon>Insecta</taxon>
        <taxon>Pterygota</taxon>
        <taxon>Neoptera</taxon>
        <taxon>Endopterygota</taxon>
        <taxon>Coleoptera</taxon>
        <taxon>Polyphaga</taxon>
        <taxon>Elateriformia</taxon>
        <taxon>Buprestoidea</taxon>
        <taxon>Buprestidae</taxon>
        <taxon>Agrilinae</taxon>
        <taxon>Agrilus</taxon>
    </lineage>
</organism>
<dbReference type="PANTHER" id="PTHR11920:SF501">
    <property type="entry name" value="GUANYLATE CYCLASE 32E"/>
    <property type="match status" value="1"/>
</dbReference>
<evidence type="ECO:0000256" key="17">
    <source>
        <dbReference type="SAM" id="Phobius"/>
    </source>
</evidence>
<keyword evidence="8" id="KW-0342">GTP-binding</keyword>
<dbReference type="PROSITE" id="PS00452">
    <property type="entry name" value="GUANYLATE_CYCLASE_1"/>
    <property type="match status" value="1"/>
</dbReference>
<dbReference type="AlphaFoldDB" id="A0A7F5R8X4"/>
<sequence>MLIRYKSEKNIIKLSLILIDCIENFSALDFFSNIDEWDNESETVTIGFLGAYGKSQVVLGALPVAVEAVNSNPDLLPGKKLHYIAADIGTNSNANSEEYDRKKSSSAAKAIQIMTAMRENGTIAFIGPDDTCFSEALVAAAWNIPMISYKCSDTSVSDKHIFPTFARTLPPSSKVSKSVVALLRTFDWHCFVLISGSHPGSGSEVRAAIEELSAIHGLVITDIRTYYTDYIPQHIEQMDNIVADTYQRTRIYVFVGEHIALIDFIKCLQRRNLLSYGEYVVISVDDEIYDPNRKVNILRREYLDPFISNPWKDGTDLTGFRSVLKISPSYPTNSEYGKIGEAIKSWSTKPPFCVPYHQRIFKSISVPIEAAYLYDAVMIYAKALTEVFANEENPKDGANIVRRISNKSYRSIQGFDVYIDGNGDAEGNFTIVVLMDDAELNGSFRMSMQPVGYFQYKSGGNIHPEDLPEFRYINDSKPIRWLGGKLPPAEPPCGFLGEKCVYKLDWRLISVTTFATFIFLITTLFIIKYYRYEHKLACVLWKIDVKDIIVIPTETVESSTGNHKSMIQVYRQSVFRVPIGSCDGGESTPKRAYTRIGIYKGSIVAIKKIHKRTVDLTRSIRKELKQIREVRNENLIQFIGACVDPGNVAVITAYCARGSLEDVLANTDLHLDKMFISSLVSDMLKGLMYLHESEIISHGNFRSSNCLIDSRWVLQITDFGLHEFKAGEDTSETEAKELRRALWRAPELLRLYPHAPSRGTQKGDVYSFGIVLYEILGRNGPWGKINKTAEEIVELVKKENQPDPFRPRLDTLNADNYIIRCIKLCWLEEWEQRPDIRFVRISLKEMQAGLKPNIFDNMLAIMEKYAYNLEGLVQERTNQLMEEKKKTEALLHRMLPKSVAEALKRGDRVEAEMFDCVTIYFSDIVGFTELSAVSTPLQVINLLNDLYTLFDSIISNYDVYKVETIGDAYMVASGLPIRNGDRHAGEIASMALHLLNEIKLFEIKHRKGEQLQLRIGIHSGKCVAGVVGLKMPRYCLFGDTVNTASRMESTGHAFKIHISSETYILLQKIGGYTCEERGLTQIKGKGVMRTFWLMGESPHQKEIRLKRYTLDQNDTPDLLKSPQMKINEVFNLPSSSSTEPAYLQSVLTRSPNGYRQDNHTNEDMMNH</sequence>
<accession>A0A7F5R8X4</accession>
<dbReference type="InterPro" id="IPR001245">
    <property type="entry name" value="Ser-Thr/Tyr_kinase_cat_dom"/>
</dbReference>
<keyword evidence="13 15" id="KW-0141">cGMP biosynthesis</keyword>
<dbReference type="GO" id="GO:0004383">
    <property type="term" value="F:guanylate cyclase activity"/>
    <property type="evidence" value="ECO:0007669"/>
    <property type="project" value="UniProtKB-EC"/>
</dbReference>
<proteinExistence type="inferred from homology"/>
<evidence type="ECO:0000256" key="14">
    <source>
        <dbReference type="RuleBase" id="RU000405"/>
    </source>
</evidence>
<evidence type="ECO:0000256" key="4">
    <source>
        <dbReference type="ARBA" id="ARBA00022692"/>
    </source>
</evidence>
<dbReference type="GO" id="GO:0007168">
    <property type="term" value="P:receptor guanylyl cyclase signaling pathway"/>
    <property type="evidence" value="ECO:0007669"/>
    <property type="project" value="TreeGrafter"/>
</dbReference>
<evidence type="ECO:0000256" key="8">
    <source>
        <dbReference type="ARBA" id="ARBA00023134"/>
    </source>
</evidence>
<keyword evidence="11" id="KW-0325">Glycoprotein</keyword>
<dbReference type="FunFam" id="3.30.70.1230:FF:000019">
    <property type="entry name" value="Guanylate cyclase"/>
    <property type="match status" value="1"/>
</dbReference>
<dbReference type="GO" id="GO:0035556">
    <property type="term" value="P:intracellular signal transduction"/>
    <property type="evidence" value="ECO:0007669"/>
    <property type="project" value="InterPro"/>
</dbReference>
<evidence type="ECO:0000256" key="11">
    <source>
        <dbReference type="ARBA" id="ARBA00023180"/>
    </source>
</evidence>
<evidence type="ECO:0000256" key="3">
    <source>
        <dbReference type="ARBA" id="ARBA00012202"/>
    </source>
</evidence>
<evidence type="ECO:0000259" key="19">
    <source>
        <dbReference type="PROSITE" id="PS50125"/>
    </source>
</evidence>
<dbReference type="FunFam" id="3.40.50.2300:FF:000279">
    <property type="entry name" value="Guanylate cyclase"/>
    <property type="match status" value="1"/>
</dbReference>
<dbReference type="KEGG" id="apln:108732777"/>
<dbReference type="FunFam" id="1.10.510.10:FF:000420">
    <property type="entry name" value="Guanylate cyclase"/>
    <property type="match status" value="1"/>
</dbReference>
<evidence type="ECO:0000256" key="6">
    <source>
        <dbReference type="ARBA" id="ARBA00022741"/>
    </source>
</evidence>